<dbReference type="PRINTS" id="PR00453">
    <property type="entry name" value="VWFADOMAIN"/>
</dbReference>
<feature type="domain" description="VWFA" evidence="1">
    <location>
        <begin position="209"/>
        <end position="387"/>
    </location>
</feature>
<dbReference type="SMART" id="SM00327">
    <property type="entry name" value="VWA"/>
    <property type="match status" value="3"/>
</dbReference>
<sequence length="585" mass="64899">MDLVIIVDSSSTLGEENFELVLGLAETIVDDIDIDSGNVHVGFMTFGTSSEIRFELNEYDTKVGVIDAIYSVEYSGGGSNTADALSAARSKVFSTRADRPDAQNVIILITDGYSDINADRTVREAEISRQNGIKIYAVGVGLQDTSELDQIASQPLDIFRHTADDWNDPYELKTRMFPAARCDGELPPPVDETNVDRPLILGCDSKPMDLVFLLDTSVNSSRDYLEMQTFLLDLVQYVDIDSGAVRIAMVTFSTGANVQFLLNKYKTMADIQQGIRNAFFYPGDRNTADAFDILRRRVFFEAYGDRTDAPDIVILLTTGKPNRNVHRTKQEADALHQFEVNIVVVAIGEFDSSYLDDIANKPADKYSLKLNKMKDLPVNNNKVLSRICRYSDEQDLVFLLHFSNDMYQAEFQKVLNFMTSLIERADIDSGLVRVGAALYRESGVVIFNLKAYSTKKEVVEAIEKIPFNFKSSRANLASGINIVRDQMLADSAGDRQDIPNGVVLITDSNSNINVDGIAEASNELKDAGATIFTIGIGLDNPNEVVSVASNQEFSYILNDVAQLPALTTRLQERIPSCMFRLEKCV</sequence>
<dbReference type="SUPFAM" id="SSF53300">
    <property type="entry name" value="vWA-like"/>
    <property type="match status" value="3"/>
</dbReference>
<dbReference type="PANTHER" id="PTHR24020:SF84">
    <property type="entry name" value="VWFA DOMAIN-CONTAINING PROTEIN"/>
    <property type="match status" value="1"/>
</dbReference>
<dbReference type="AlphaFoldDB" id="A0A8S3V6X8"/>
<dbReference type="Gene3D" id="3.40.50.410">
    <property type="entry name" value="von Willebrand factor, type A domain"/>
    <property type="match status" value="3"/>
</dbReference>
<dbReference type="OrthoDB" id="10256829at2759"/>
<organism evidence="2 3">
    <name type="scientific">Mytilus edulis</name>
    <name type="common">Blue mussel</name>
    <dbReference type="NCBI Taxonomy" id="6550"/>
    <lineage>
        <taxon>Eukaryota</taxon>
        <taxon>Metazoa</taxon>
        <taxon>Spiralia</taxon>
        <taxon>Lophotrochozoa</taxon>
        <taxon>Mollusca</taxon>
        <taxon>Bivalvia</taxon>
        <taxon>Autobranchia</taxon>
        <taxon>Pteriomorphia</taxon>
        <taxon>Mytilida</taxon>
        <taxon>Mytiloidea</taxon>
        <taxon>Mytilidae</taxon>
        <taxon>Mytilinae</taxon>
        <taxon>Mytilus</taxon>
    </lineage>
</organism>
<evidence type="ECO:0000313" key="2">
    <source>
        <dbReference type="EMBL" id="CAG2253561.1"/>
    </source>
</evidence>
<accession>A0A8S3V6X8</accession>
<dbReference type="EMBL" id="CAJPWZ010003154">
    <property type="protein sequence ID" value="CAG2253561.1"/>
    <property type="molecule type" value="Genomic_DNA"/>
</dbReference>
<evidence type="ECO:0000259" key="1">
    <source>
        <dbReference type="PROSITE" id="PS50234"/>
    </source>
</evidence>
<gene>
    <name evidence="2" type="ORF">MEDL_65096</name>
</gene>
<feature type="domain" description="VWFA" evidence="1">
    <location>
        <begin position="395"/>
        <end position="570"/>
    </location>
</feature>
<dbReference type="PANTHER" id="PTHR24020">
    <property type="entry name" value="COLLAGEN ALPHA"/>
    <property type="match status" value="1"/>
</dbReference>
<comment type="caution">
    <text evidence="2">The sequence shown here is derived from an EMBL/GenBank/DDBJ whole genome shotgun (WGS) entry which is preliminary data.</text>
</comment>
<dbReference type="Proteomes" id="UP000683360">
    <property type="component" value="Unassembled WGS sequence"/>
</dbReference>
<reference evidence="2" key="1">
    <citation type="submission" date="2021-03" db="EMBL/GenBank/DDBJ databases">
        <authorList>
            <person name="Bekaert M."/>
        </authorList>
    </citation>
    <scope>NUCLEOTIDE SEQUENCE</scope>
</reference>
<keyword evidence="3" id="KW-1185">Reference proteome</keyword>
<feature type="domain" description="VWFA" evidence="1">
    <location>
        <begin position="2"/>
        <end position="180"/>
    </location>
</feature>
<dbReference type="InterPro" id="IPR050525">
    <property type="entry name" value="ECM_Assembly_Org"/>
</dbReference>
<dbReference type="CDD" id="cd01450">
    <property type="entry name" value="vWFA_subfamily_ECM"/>
    <property type="match status" value="2"/>
</dbReference>
<dbReference type="PROSITE" id="PS50234">
    <property type="entry name" value="VWFA"/>
    <property type="match status" value="3"/>
</dbReference>
<proteinExistence type="predicted"/>
<dbReference type="Pfam" id="PF00092">
    <property type="entry name" value="VWA"/>
    <property type="match status" value="3"/>
</dbReference>
<protein>
    <submittedName>
        <fullName evidence="2">COL6A</fullName>
    </submittedName>
</protein>
<dbReference type="InterPro" id="IPR036465">
    <property type="entry name" value="vWFA_dom_sf"/>
</dbReference>
<dbReference type="InterPro" id="IPR002035">
    <property type="entry name" value="VWF_A"/>
</dbReference>
<name>A0A8S3V6X8_MYTED</name>
<evidence type="ECO:0000313" key="3">
    <source>
        <dbReference type="Proteomes" id="UP000683360"/>
    </source>
</evidence>